<proteinExistence type="predicted"/>
<evidence type="ECO:0000313" key="2">
    <source>
        <dbReference type="Proteomes" id="UP000243975"/>
    </source>
</evidence>
<evidence type="ECO:0000313" key="1">
    <source>
        <dbReference type="EMBL" id="KVH87660.1"/>
    </source>
</evidence>
<accession>A0A103XBH4</accession>
<keyword evidence="2" id="KW-1185">Reference proteome</keyword>
<comment type="caution">
    <text evidence="1">The sequence shown here is derived from an EMBL/GenBank/DDBJ whole genome shotgun (WGS) entry which is preliminary data.</text>
</comment>
<dbReference type="Gramene" id="KVH87660">
    <property type="protein sequence ID" value="KVH87660"/>
    <property type="gene ID" value="Ccrd_025054"/>
</dbReference>
<dbReference type="Proteomes" id="UP000243975">
    <property type="component" value="Unassembled WGS sequence"/>
</dbReference>
<sequence>MASIIATLAIVLPDAFLPLETFKDGSSPAAAIKETHRVRRNSKSKRNSRNQVCSEIPMDIYLMKIIASLKIQAVRAVVQPMITAIASSDKEECNSIRSCRSICDEGEGANSSRNFIRVAKERKDEESVSPMEMLLVSTIEGAILDEK</sequence>
<reference evidence="1 2" key="1">
    <citation type="journal article" date="2016" name="Sci. Rep.">
        <title>The genome sequence of the outbreeding globe artichoke constructed de novo incorporating a phase-aware low-pass sequencing strategy of F1 progeny.</title>
        <authorList>
            <person name="Scaglione D."/>
            <person name="Reyes-Chin-Wo S."/>
            <person name="Acquadro A."/>
            <person name="Froenicke L."/>
            <person name="Portis E."/>
            <person name="Beitel C."/>
            <person name="Tirone M."/>
            <person name="Mauro R."/>
            <person name="Lo Monaco A."/>
            <person name="Mauromicale G."/>
            <person name="Faccioli P."/>
            <person name="Cattivelli L."/>
            <person name="Rieseberg L."/>
            <person name="Michelmore R."/>
            <person name="Lanteri S."/>
        </authorList>
    </citation>
    <scope>NUCLEOTIDE SEQUENCE [LARGE SCALE GENOMIC DNA]</scope>
    <source>
        <strain evidence="1">2C</strain>
    </source>
</reference>
<protein>
    <submittedName>
        <fullName evidence="1">Uncharacterized protein</fullName>
    </submittedName>
</protein>
<dbReference type="AlphaFoldDB" id="A0A103XBH4"/>
<gene>
    <name evidence="1" type="ORF">Ccrd_025054</name>
</gene>
<organism evidence="1 2">
    <name type="scientific">Cynara cardunculus var. scolymus</name>
    <name type="common">Globe artichoke</name>
    <name type="synonym">Cynara scolymus</name>
    <dbReference type="NCBI Taxonomy" id="59895"/>
    <lineage>
        <taxon>Eukaryota</taxon>
        <taxon>Viridiplantae</taxon>
        <taxon>Streptophyta</taxon>
        <taxon>Embryophyta</taxon>
        <taxon>Tracheophyta</taxon>
        <taxon>Spermatophyta</taxon>
        <taxon>Magnoliopsida</taxon>
        <taxon>eudicotyledons</taxon>
        <taxon>Gunneridae</taxon>
        <taxon>Pentapetalae</taxon>
        <taxon>asterids</taxon>
        <taxon>campanulids</taxon>
        <taxon>Asterales</taxon>
        <taxon>Asteraceae</taxon>
        <taxon>Carduoideae</taxon>
        <taxon>Cardueae</taxon>
        <taxon>Carduinae</taxon>
        <taxon>Cynara</taxon>
    </lineage>
</organism>
<name>A0A103XBH4_CYNCS</name>
<dbReference type="EMBL" id="LEKV01005951">
    <property type="protein sequence ID" value="KVH87660.1"/>
    <property type="molecule type" value="Genomic_DNA"/>
</dbReference>